<dbReference type="EMBL" id="ML987190">
    <property type="protein sequence ID" value="KAF2255113.1"/>
    <property type="molecule type" value="Genomic_DNA"/>
</dbReference>
<keyword evidence="2 4" id="KW-0863">Zinc-finger</keyword>
<dbReference type="InterPro" id="IPR013083">
    <property type="entry name" value="Znf_RING/FYVE/PHD"/>
</dbReference>
<keyword evidence="5" id="KW-0175">Coiled coil</keyword>
<dbReference type="GeneID" id="54586061"/>
<dbReference type="OrthoDB" id="8062037at2759"/>
<dbReference type="SMART" id="SM00184">
    <property type="entry name" value="RING"/>
    <property type="match status" value="1"/>
</dbReference>
<evidence type="ECO:0000313" key="8">
    <source>
        <dbReference type="Proteomes" id="UP000800094"/>
    </source>
</evidence>
<accession>A0A6A6J110</accession>
<evidence type="ECO:0000259" key="6">
    <source>
        <dbReference type="PROSITE" id="PS50089"/>
    </source>
</evidence>
<organism evidence="7 8">
    <name type="scientific">Trematosphaeria pertusa</name>
    <dbReference type="NCBI Taxonomy" id="390896"/>
    <lineage>
        <taxon>Eukaryota</taxon>
        <taxon>Fungi</taxon>
        <taxon>Dikarya</taxon>
        <taxon>Ascomycota</taxon>
        <taxon>Pezizomycotina</taxon>
        <taxon>Dothideomycetes</taxon>
        <taxon>Pleosporomycetidae</taxon>
        <taxon>Pleosporales</taxon>
        <taxon>Massarineae</taxon>
        <taxon>Trematosphaeriaceae</taxon>
        <taxon>Trematosphaeria</taxon>
    </lineage>
</organism>
<sequence>MPDYNSREEFLWNGLEQLSRLPEDADPNCPICHERYSKGTWAESREEKFVRIRSCRHIFHTACLRAWISEQSKMDCPTCRHELYAGDDASTFILQLGQEVVQLVTNTQQAADELVTSQEMMINRLNAEIEDHRRRSEHHEALIASLKETAGACLEGDKQTDKDSSS</sequence>
<dbReference type="RefSeq" id="XP_033690117.1">
    <property type="nucleotide sequence ID" value="XM_033832731.1"/>
</dbReference>
<dbReference type="GO" id="GO:0008270">
    <property type="term" value="F:zinc ion binding"/>
    <property type="evidence" value="ECO:0007669"/>
    <property type="project" value="UniProtKB-KW"/>
</dbReference>
<gene>
    <name evidence="7" type="ORF">BU26DRAFT_559734</name>
</gene>
<reference evidence="7" key="1">
    <citation type="journal article" date="2020" name="Stud. Mycol.">
        <title>101 Dothideomycetes genomes: a test case for predicting lifestyles and emergence of pathogens.</title>
        <authorList>
            <person name="Haridas S."/>
            <person name="Albert R."/>
            <person name="Binder M."/>
            <person name="Bloem J."/>
            <person name="Labutti K."/>
            <person name="Salamov A."/>
            <person name="Andreopoulos B."/>
            <person name="Baker S."/>
            <person name="Barry K."/>
            <person name="Bills G."/>
            <person name="Bluhm B."/>
            <person name="Cannon C."/>
            <person name="Castanera R."/>
            <person name="Culley D."/>
            <person name="Daum C."/>
            <person name="Ezra D."/>
            <person name="Gonzalez J."/>
            <person name="Henrissat B."/>
            <person name="Kuo A."/>
            <person name="Liang C."/>
            <person name="Lipzen A."/>
            <person name="Lutzoni F."/>
            <person name="Magnuson J."/>
            <person name="Mondo S."/>
            <person name="Nolan M."/>
            <person name="Ohm R."/>
            <person name="Pangilinan J."/>
            <person name="Park H.-J."/>
            <person name="Ramirez L."/>
            <person name="Alfaro M."/>
            <person name="Sun H."/>
            <person name="Tritt A."/>
            <person name="Yoshinaga Y."/>
            <person name="Zwiers L.-H."/>
            <person name="Turgeon B."/>
            <person name="Goodwin S."/>
            <person name="Spatafora J."/>
            <person name="Crous P."/>
            <person name="Grigoriev I."/>
        </authorList>
    </citation>
    <scope>NUCLEOTIDE SEQUENCE</scope>
    <source>
        <strain evidence="7">CBS 122368</strain>
    </source>
</reference>
<evidence type="ECO:0000256" key="4">
    <source>
        <dbReference type="PROSITE-ProRule" id="PRU00175"/>
    </source>
</evidence>
<feature type="domain" description="RING-type" evidence="6">
    <location>
        <begin position="29"/>
        <end position="80"/>
    </location>
</feature>
<dbReference type="PANTHER" id="PTHR45969">
    <property type="entry name" value="RING ZINC FINGER PROTEIN-RELATED"/>
    <property type="match status" value="1"/>
</dbReference>
<dbReference type="SUPFAM" id="SSF57850">
    <property type="entry name" value="RING/U-box"/>
    <property type="match status" value="1"/>
</dbReference>
<dbReference type="Proteomes" id="UP000800094">
    <property type="component" value="Unassembled WGS sequence"/>
</dbReference>
<dbReference type="PROSITE" id="PS50089">
    <property type="entry name" value="ZF_RING_2"/>
    <property type="match status" value="1"/>
</dbReference>
<feature type="coiled-coil region" evidence="5">
    <location>
        <begin position="115"/>
        <end position="149"/>
    </location>
</feature>
<name>A0A6A6J110_9PLEO</name>
<evidence type="ECO:0000256" key="3">
    <source>
        <dbReference type="ARBA" id="ARBA00022833"/>
    </source>
</evidence>
<evidence type="ECO:0000256" key="1">
    <source>
        <dbReference type="ARBA" id="ARBA00022723"/>
    </source>
</evidence>
<keyword evidence="3" id="KW-0862">Zinc</keyword>
<dbReference type="Gene3D" id="3.30.40.10">
    <property type="entry name" value="Zinc/RING finger domain, C3HC4 (zinc finger)"/>
    <property type="match status" value="1"/>
</dbReference>
<protein>
    <recommendedName>
        <fullName evidence="6">RING-type domain-containing protein</fullName>
    </recommendedName>
</protein>
<evidence type="ECO:0000313" key="7">
    <source>
        <dbReference type="EMBL" id="KAF2255113.1"/>
    </source>
</evidence>
<dbReference type="Pfam" id="PF13639">
    <property type="entry name" value="zf-RING_2"/>
    <property type="match status" value="1"/>
</dbReference>
<proteinExistence type="predicted"/>
<evidence type="ECO:0000256" key="5">
    <source>
        <dbReference type="SAM" id="Coils"/>
    </source>
</evidence>
<keyword evidence="8" id="KW-1185">Reference proteome</keyword>
<dbReference type="InterPro" id="IPR001841">
    <property type="entry name" value="Znf_RING"/>
</dbReference>
<keyword evidence="1" id="KW-0479">Metal-binding</keyword>
<evidence type="ECO:0000256" key="2">
    <source>
        <dbReference type="ARBA" id="ARBA00022771"/>
    </source>
</evidence>
<dbReference type="AlphaFoldDB" id="A0A6A6J110"/>